<evidence type="ECO:0000256" key="2">
    <source>
        <dbReference type="ARBA" id="ARBA00022630"/>
    </source>
</evidence>
<evidence type="ECO:0000256" key="3">
    <source>
        <dbReference type="ARBA" id="ARBA00022827"/>
    </source>
</evidence>
<keyword evidence="7" id="KW-1185">Reference proteome</keyword>
<evidence type="ECO:0000313" key="7">
    <source>
        <dbReference type="Proteomes" id="UP001146351"/>
    </source>
</evidence>
<keyword evidence="4" id="KW-0560">Oxidoreductase</keyword>
<dbReference type="Gene3D" id="3.30.465.10">
    <property type="match status" value="1"/>
</dbReference>
<dbReference type="Proteomes" id="UP001146351">
    <property type="component" value="Unassembled WGS sequence"/>
</dbReference>
<dbReference type="OrthoDB" id="2151789at2759"/>
<gene>
    <name evidence="6" type="ORF">N7492_004283</name>
</gene>
<evidence type="ECO:0000256" key="1">
    <source>
        <dbReference type="ARBA" id="ARBA00005466"/>
    </source>
</evidence>
<feature type="domain" description="FAD-binding PCMH-type" evidence="5">
    <location>
        <begin position="38"/>
        <end position="216"/>
    </location>
</feature>
<name>A0A9W9I7J2_9EURO</name>
<keyword evidence="2" id="KW-0285">Flavoprotein</keyword>
<dbReference type="PANTHER" id="PTHR42973">
    <property type="entry name" value="BINDING OXIDOREDUCTASE, PUTATIVE (AFU_ORTHOLOGUE AFUA_1G17690)-RELATED"/>
    <property type="match status" value="1"/>
</dbReference>
<dbReference type="GO" id="GO:0016491">
    <property type="term" value="F:oxidoreductase activity"/>
    <property type="evidence" value="ECO:0007669"/>
    <property type="project" value="UniProtKB-KW"/>
</dbReference>
<dbReference type="InterPro" id="IPR006094">
    <property type="entry name" value="Oxid_FAD_bind_N"/>
</dbReference>
<dbReference type="SUPFAM" id="SSF56176">
    <property type="entry name" value="FAD-binding/transporter-associated domain-like"/>
    <property type="match status" value="1"/>
</dbReference>
<dbReference type="EMBL" id="JAPQKO010000003">
    <property type="protein sequence ID" value="KAJ5171690.1"/>
    <property type="molecule type" value="Genomic_DNA"/>
</dbReference>
<accession>A0A9W9I7J2</accession>
<comment type="similarity">
    <text evidence="1">Belongs to the oxygen-dependent FAD-linked oxidoreductase family.</text>
</comment>
<dbReference type="PANTHER" id="PTHR42973:SF22">
    <property type="entry name" value="FAD-BINDING PCMH-TYPE DOMAIN-CONTAINING PROTEIN-RELATED"/>
    <property type="match status" value="1"/>
</dbReference>
<proteinExistence type="inferred from homology"/>
<organism evidence="6 7">
    <name type="scientific">Penicillium capsulatum</name>
    <dbReference type="NCBI Taxonomy" id="69766"/>
    <lineage>
        <taxon>Eukaryota</taxon>
        <taxon>Fungi</taxon>
        <taxon>Dikarya</taxon>
        <taxon>Ascomycota</taxon>
        <taxon>Pezizomycotina</taxon>
        <taxon>Eurotiomycetes</taxon>
        <taxon>Eurotiomycetidae</taxon>
        <taxon>Eurotiales</taxon>
        <taxon>Aspergillaceae</taxon>
        <taxon>Penicillium</taxon>
    </lineage>
</organism>
<dbReference type="Pfam" id="PF01565">
    <property type="entry name" value="FAD_binding_4"/>
    <property type="match status" value="1"/>
</dbReference>
<dbReference type="PROSITE" id="PS51387">
    <property type="entry name" value="FAD_PCMH"/>
    <property type="match status" value="1"/>
</dbReference>
<dbReference type="GO" id="GO:0071949">
    <property type="term" value="F:FAD binding"/>
    <property type="evidence" value="ECO:0007669"/>
    <property type="project" value="InterPro"/>
</dbReference>
<sequence length="224" mass="23923">MSDTQTSYQMLESIVPVSFPASPSYEDSVKSYFAQQNSQVRPSCVLSPVSVEEVAAALPALVSILDQKDRTLAIRAGGHSYLAGSSNTANGVTIDLRNLNAIQVSQDRSTVWVGAGATWGELYALYAQLDALHLSVVGTRVSDVGVGGFITGGGISYFSPRYGWACDTAFSFEIVLEDGSVIHASDHHRVDLARALRGGSNNFGIVTRVKFQAFEQGPLWGGVM</sequence>
<keyword evidence="3" id="KW-0274">FAD</keyword>
<protein>
    <recommendedName>
        <fullName evidence="5">FAD-binding PCMH-type domain-containing protein</fullName>
    </recommendedName>
</protein>
<evidence type="ECO:0000259" key="5">
    <source>
        <dbReference type="PROSITE" id="PS51387"/>
    </source>
</evidence>
<dbReference type="InterPro" id="IPR036318">
    <property type="entry name" value="FAD-bd_PCMH-like_sf"/>
</dbReference>
<reference evidence="6" key="2">
    <citation type="journal article" date="2023" name="IMA Fungus">
        <title>Comparative genomic study of the Penicillium genus elucidates a diverse pangenome and 15 lateral gene transfer events.</title>
        <authorList>
            <person name="Petersen C."/>
            <person name="Sorensen T."/>
            <person name="Nielsen M.R."/>
            <person name="Sondergaard T.E."/>
            <person name="Sorensen J.L."/>
            <person name="Fitzpatrick D.A."/>
            <person name="Frisvad J.C."/>
            <person name="Nielsen K.L."/>
        </authorList>
    </citation>
    <scope>NUCLEOTIDE SEQUENCE</scope>
    <source>
        <strain evidence="6">IBT 21917</strain>
    </source>
</reference>
<dbReference type="AlphaFoldDB" id="A0A9W9I7J2"/>
<dbReference type="InterPro" id="IPR016166">
    <property type="entry name" value="FAD-bd_PCMH"/>
</dbReference>
<comment type="caution">
    <text evidence="6">The sequence shown here is derived from an EMBL/GenBank/DDBJ whole genome shotgun (WGS) entry which is preliminary data.</text>
</comment>
<evidence type="ECO:0000313" key="6">
    <source>
        <dbReference type="EMBL" id="KAJ5171690.1"/>
    </source>
</evidence>
<evidence type="ECO:0000256" key="4">
    <source>
        <dbReference type="ARBA" id="ARBA00023002"/>
    </source>
</evidence>
<dbReference type="InterPro" id="IPR050416">
    <property type="entry name" value="FAD-linked_Oxidoreductase"/>
</dbReference>
<reference evidence="6" key="1">
    <citation type="submission" date="2022-11" db="EMBL/GenBank/DDBJ databases">
        <authorList>
            <person name="Petersen C."/>
        </authorList>
    </citation>
    <scope>NUCLEOTIDE SEQUENCE</scope>
    <source>
        <strain evidence="6">IBT 21917</strain>
    </source>
</reference>
<dbReference type="InterPro" id="IPR016169">
    <property type="entry name" value="FAD-bd_PCMH_sub2"/>
</dbReference>